<dbReference type="InterPro" id="IPR046484">
    <property type="entry name" value="DUF6577"/>
</dbReference>
<dbReference type="HOGENOM" id="CLU_080976_1_0_10"/>
<evidence type="ECO:0000313" key="2">
    <source>
        <dbReference type="Proteomes" id="UP000018727"/>
    </source>
</evidence>
<organism evidence="1 2">
    <name type="scientific">Prevotella nigrescens CC14M</name>
    <dbReference type="NCBI Taxonomy" id="1073366"/>
    <lineage>
        <taxon>Bacteria</taxon>
        <taxon>Pseudomonadati</taxon>
        <taxon>Bacteroidota</taxon>
        <taxon>Bacteroidia</taxon>
        <taxon>Bacteroidales</taxon>
        <taxon>Prevotellaceae</taxon>
        <taxon>Prevotella</taxon>
    </lineage>
</organism>
<proteinExistence type="predicted"/>
<reference evidence="1 2" key="1">
    <citation type="submission" date="2013-10" db="EMBL/GenBank/DDBJ databases">
        <title>The Genome Sequence of Prevotella nigrescens CC14M.</title>
        <authorList>
            <consortium name="The Broad Institute Genomics Platform"/>
            <person name="Earl A."/>
            <person name="Allen-Vercoe E."/>
            <person name="Daigneault M."/>
            <person name="Young S.K."/>
            <person name="Zeng Q."/>
            <person name="Gargeya S."/>
            <person name="Fitzgerald M."/>
            <person name="Abouelleil A."/>
            <person name="Alvarado L."/>
            <person name="Chapman S.B."/>
            <person name="Gainer-Dewar J."/>
            <person name="Goldberg J."/>
            <person name="Griggs A."/>
            <person name="Gujja S."/>
            <person name="Hansen M."/>
            <person name="Howarth C."/>
            <person name="Imamovic A."/>
            <person name="Ireland A."/>
            <person name="Larimer J."/>
            <person name="McCowan C."/>
            <person name="Murphy C."/>
            <person name="Pearson M."/>
            <person name="Poon T.W."/>
            <person name="Priest M."/>
            <person name="Roberts A."/>
            <person name="Saif S."/>
            <person name="Shea T."/>
            <person name="Sykes S."/>
            <person name="Wortman J."/>
            <person name="Nusbaum C."/>
            <person name="Birren B."/>
        </authorList>
    </citation>
    <scope>NUCLEOTIDE SEQUENCE [LARGE SCALE GENOMIC DNA]</scope>
    <source>
        <strain evidence="1 2">CC14M</strain>
    </source>
</reference>
<comment type="caution">
    <text evidence="1">The sequence shown here is derived from an EMBL/GenBank/DDBJ whole genome shotgun (WGS) entry which is preliminary data.</text>
</comment>
<name>V8CQZ5_9BACT</name>
<keyword evidence="2" id="KW-1185">Reference proteome</keyword>
<dbReference type="EMBL" id="AZJH01000010">
    <property type="protein sequence ID" value="ETD29171.1"/>
    <property type="molecule type" value="Genomic_DNA"/>
</dbReference>
<protein>
    <submittedName>
        <fullName evidence="1">Uncharacterized protein</fullName>
    </submittedName>
</protein>
<dbReference type="AlphaFoldDB" id="V8CQZ5"/>
<accession>V8CQZ5</accession>
<sequence>MHRTINASRMNVSNIIVDFANTNKEFKTNDLSEYLSGKIELSKKMLSWHLRKLLDEKKIFRISKGVYTTTPKIIFRPVPNAHSIRLYKKLKAVYPLLDFCVYNGEILSDLQHHLSYNNNIYIETERDATETIFHFVQDMHERSFLSPKEDIMSDYIRLDKKSLIVKPLVSESPIQEVNGINVPRIEKLLVDIQCDRDFFYLQGQESLYMMQNAFANYNVNIGMLLRYASRRNIKPQIEKYIKEFV</sequence>
<dbReference type="Pfam" id="PF20217">
    <property type="entry name" value="DUF6577"/>
    <property type="match status" value="1"/>
</dbReference>
<gene>
    <name evidence="1" type="ORF">HMPREF1173_00723</name>
</gene>
<dbReference type="Proteomes" id="UP000018727">
    <property type="component" value="Unassembled WGS sequence"/>
</dbReference>
<dbReference type="PATRIC" id="fig|1073366.3.peg.751"/>
<evidence type="ECO:0000313" key="1">
    <source>
        <dbReference type="EMBL" id="ETD29171.1"/>
    </source>
</evidence>